<name>A0A0S4L2B0_9BACT</name>
<dbReference type="Pfam" id="PF13517">
    <property type="entry name" value="FG-GAP_3"/>
    <property type="match status" value="3"/>
</dbReference>
<sequence>MGIARTGLMVGLCITVGLLAFKLYPVVKNKIDSSKKVDLINYRYPVSQHVIDRQSPTNPWAKAVGDFDGDGIGDFIVAGSHGPLVMYKSGGPDKAIISSRDSYSTQSGIALGDIDNDGDVDIVIGDVWLENPRPKGNVAALWPLHSIGAAATNHNIVLADFNKDGNLDIIMRGESNSLVTLLIHDPSGFWSMKTLEPGAGRNGLAVKDLNGDTFPDIIAPGVWLENPHGNVLTKEWKTHLFGTWNEYAAIDTGDIDGDGRPDIVMSVSEKAGKISWFKNSGDGSGHWEEHVVDEGPVDSAHALQLVDMDGDNLLDIVTSEFRGGGRLLVYHQKDQRRPWGRQVVGIPFLHNVVVGDLDGDGDQDIAGTVTFDQGNVEVWENGLTTLGQPRSAASRLLVFWKTDIAFHESIPDAIRVIREMARKKGIEVDDTSDAHMLEDAVLARYKAVIFLSTQGEILNPDQRAAFERYIKAGGGFVGIHSAADTESNWSWYGKLLGARYGGSHSATVRGVVQVEESAHVSTKELPKAWERLDEWYDFSPNPRENGVTVLLTLDESTYEGGNMRGDHPVAWYHEYDGGRSWYTAGGASPESWADHHFKNHVWGGIQYAARFSTEHS</sequence>
<evidence type="ECO:0000259" key="2">
    <source>
        <dbReference type="Pfam" id="PF06283"/>
    </source>
</evidence>
<feature type="domain" description="ThuA-like" evidence="2">
    <location>
        <begin position="395"/>
        <end position="608"/>
    </location>
</feature>
<dbReference type="Gene3D" id="3.40.50.880">
    <property type="match status" value="1"/>
</dbReference>
<dbReference type="EMBL" id="CZPZ01000001">
    <property type="protein sequence ID" value="CUS31777.1"/>
    <property type="molecule type" value="Genomic_DNA"/>
</dbReference>
<keyword evidence="4" id="KW-1185">Reference proteome</keyword>
<dbReference type="Pfam" id="PF06283">
    <property type="entry name" value="ThuA"/>
    <property type="match status" value="1"/>
</dbReference>
<organism evidence="3 4">
    <name type="scientific">Candidatus Nitrospira nitrificans</name>
    <dbReference type="NCBI Taxonomy" id="1742973"/>
    <lineage>
        <taxon>Bacteria</taxon>
        <taxon>Pseudomonadati</taxon>
        <taxon>Nitrospirota</taxon>
        <taxon>Nitrospiria</taxon>
        <taxon>Nitrospirales</taxon>
        <taxon>Nitrospiraceae</taxon>
        <taxon>Nitrospira</taxon>
    </lineage>
</organism>
<dbReference type="RefSeq" id="WP_175304322.1">
    <property type="nucleotide sequence ID" value="NZ_CZPZ01000001.1"/>
</dbReference>
<gene>
    <name evidence="3" type="ORF">COMA2_10287</name>
</gene>
<protein>
    <submittedName>
        <fullName evidence="3">FG-GAP repeat protein</fullName>
    </submittedName>
</protein>
<dbReference type="Gene3D" id="2.130.10.130">
    <property type="entry name" value="Integrin alpha, N-terminal"/>
    <property type="match status" value="1"/>
</dbReference>
<dbReference type="PANTHER" id="PTHR40469">
    <property type="entry name" value="SECRETED GLYCOSYL HYDROLASE"/>
    <property type="match status" value="1"/>
</dbReference>
<evidence type="ECO:0000313" key="4">
    <source>
        <dbReference type="Proteomes" id="UP000198736"/>
    </source>
</evidence>
<evidence type="ECO:0000256" key="1">
    <source>
        <dbReference type="ARBA" id="ARBA00022729"/>
    </source>
</evidence>
<dbReference type="SUPFAM" id="SSF52317">
    <property type="entry name" value="Class I glutamine amidotransferase-like"/>
    <property type="match status" value="1"/>
</dbReference>
<dbReference type="SUPFAM" id="SSF69318">
    <property type="entry name" value="Integrin alpha N-terminal domain"/>
    <property type="match status" value="1"/>
</dbReference>
<dbReference type="STRING" id="1742973.COMA2_10287"/>
<accession>A0A0S4L2B0</accession>
<dbReference type="InterPro" id="IPR029062">
    <property type="entry name" value="Class_I_gatase-like"/>
</dbReference>
<dbReference type="Proteomes" id="UP000198736">
    <property type="component" value="Unassembled WGS sequence"/>
</dbReference>
<dbReference type="InterPro" id="IPR013517">
    <property type="entry name" value="FG-GAP"/>
</dbReference>
<reference evidence="4" key="1">
    <citation type="submission" date="2015-10" db="EMBL/GenBank/DDBJ databases">
        <authorList>
            <person name="Luecker S."/>
            <person name="Luecker S."/>
        </authorList>
    </citation>
    <scope>NUCLEOTIDE SEQUENCE [LARGE SCALE GENOMIC DNA]</scope>
</reference>
<dbReference type="AlphaFoldDB" id="A0A0S4L2B0"/>
<dbReference type="PANTHER" id="PTHR40469:SF2">
    <property type="entry name" value="GALACTOSE-BINDING DOMAIN-LIKE SUPERFAMILY PROTEIN"/>
    <property type="match status" value="1"/>
</dbReference>
<evidence type="ECO:0000313" key="3">
    <source>
        <dbReference type="EMBL" id="CUS31777.1"/>
    </source>
</evidence>
<proteinExistence type="predicted"/>
<dbReference type="InterPro" id="IPR029010">
    <property type="entry name" value="ThuA-like"/>
</dbReference>
<keyword evidence="1" id="KW-0732">Signal</keyword>
<dbReference type="InterPro" id="IPR028994">
    <property type="entry name" value="Integrin_alpha_N"/>
</dbReference>